<comment type="cofactor">
    <cofactor evidence="1">
        <name>pyridoxal 5'-phosphate</name>
        <dbReference type="ChEBI" id="CHEBI:597326"/>
    </cofactor>
</comment>
<dbReference type="SUPFAM" id="SSF53686">
    <property type="entry name" value="Tryptophan synthase beta subunit-like PLP-dependent enzymes"/>
    <property type="match status" value="1"/>
</dbReference>
<keyword evidence="3 5" id="KW-0663">Pyridoxal phosphate</keyword>
<dbReference type="InParanoid" id="A0A136IW62"/>
<evidence type="ECO:0000256" key="5">
    <source>
        <dbReference type="PIRSR" id="PIRSR006278-2"/>
    </source>
</evidence>
<accession>A0A136IW62</accession>
<evidence type="ECO:0000256" key="2">
    <source>
        <dbReference type="ARBA" id="ARBA00008639"/>
    </source>
</evidence>
<protein>
    <submittedName>
        <fullName evidence="7">Tryptophan synthase beta subunit-like PLP-dependent enzyme</fullName>
    </submittedName>
</protein>
<evidence type="ECO:0000256" key="4">
    <source>
        <dbReference type="PIRSR" id="PIRSR006278-1"/>
    </source>
</evidence>
<reference evidence="8" key="1">
    <citation type="submission" date="2016-02" db="EMBL/GenBank/DDBJ databases">
        <title>Draft genome sequence of Microdochium bolleyi, a fungal endophyte of beachgrass.</title>
        <authorList>
            <consortium name="DOE Joint Genome Institute"/>
            <person name="David A.S."/>
            <person name="May G."/>
            <person name="Haridas S."/>
            <person name="Lim J."/>
            <person name="Wang M."/>
            <person name="Labutti K."/>
            <person name="Lipzen A."/>
            <person name="Barry K."/>
            <person name="Grigoriev I.V."/>
        </authorList>
    </citation>
    <scope>NUCLEOTIDE SEQUENCE [LARGE SCALE GENOMIC DNA]</scope>
    <source>
        <strain evidence="8">J235TASD1</strain>
    </source>
</reference>
<dbReference type="PANTHER" id="PTHR43780:SF2">
    <property type="entry name" value="1-AMINOCYCLOPROPANE-1-CARBOXYLATE DEAMINASE-RELATED"/>
    <property type="match status" value="1"/>
</dbReference>
<evidence type="ECO:0000256" key="3">
    <source>
        <dbReference type="ARBA" id="ARBA00022898"/>
    </source>
</evidence>
<comment type="similarity">
    <text evidence="2">Belongs to the ACC deaminase/D-cysteine desulfhydrase family.</text>
</comment>
<evidence type="ECO:0000259" key="6">
    <source>
        <dbReference type="Pfam" id="PF00291"/>
    </source>
</evidence>
<dbReference type="GO" id="GO:0019148">
    <property type="term" value="F:D-cysteine desulfhydrase activity"/>
    <property type="evidence" value="ECO:0007669"/>
    <property type="project" value="TreeGrafter"/>
</dbReference>
<dbReference type="Pfam" id="PF00291">
    <property type="entry name" value="PALP"/>
    <property type="match status" value="1"/>
</dbReference>
<feature type="domain" description="Tryptophan synthase beta chain-like PALP" evidence="6">
    <location>
        <begin position="43"/>
        <end position="340"/>
    </location>
</feature>
<proteinExistence type="inferred from homology"/>
<keyword evidence="8" id="KW-1185">Reference proteome</keyword>
<feature type="modified residue" description="N6-(pyridoxal phosphate)lysine" evidence="5">
    <location>
        <position position="64"/>
    </location>
</feature>
<dbReference type="Proteomes" id="UP000070501">
    <property type="component" value="Unassembled WGS sequence"/>
</dbReference>
<dbReference type="InterPro" id="IPR001926">
    <property type="entry name" value="TrpB-like_PALP"/>
</dbReference>
<dbReference type="InterPro" id="IPR036052">
    <property type="entry name" value="TrpB-like_PALP_sf"/>
</dbReference>
<evidence type="ECO:0000313" key="7">
    <source>
        <dbReference type="EMBL" id="KXJ89009.1"/>
    </source>
</evidence>
<dbReference type="OrthoDB" id="10266364at2759"/>
<name>A0A136IW62_9PEZI</name>
<dbReference type="EMBL" id="KQ964256">
    <property type="protein sequence ID" value="KXJ89009.1"/>
    <property type="molecule type" value="Genomic_DNA"/>
</dbReference>
<dbReference type="InterPro" id="IPR027278">
    <property type="entry name" value="ACCD_DCysDesulf"/>
</dbReference>
<dbReference type="STRING" id="196109.A0A136IW62"/>
<evidence type="ECO:0000256" key="1">
    <source>
        <dbReference type="ARBA" id="ARBA00001933"/>
    </source>
</evidence>
<feature type="active site" description="Nucleophile" evidence="4">
    <location>
        <position position="91"/>
    </location>
</feature>
<sequence>MVDLPERFASIPRAQLLWPHPSPLHLMQHLTEHIHATTPRGSSSTRFWVKREDCSSGLGLGGNKIRKLEYIVPEALQLGATTLVTTGGVQSNHMRQVVAVGNSLGMETVLVPQGPVLPTNGASRRHGGETLGNVQVSRILGAKVVSQQPGASMEHVAAKIKAGGGVPYIISPGASAHIYGGLGFARWAFEVVEQEAQLAVFFDTIVVPVASGGTVAGMIAGFKAADNGHRPRRIIGIDTYDKPAGELEGKVLEIAQRTAGIVGLSADAVTAEDVVLDTRYNTGTHTDWDEKAEAGVRVLGKTEGIVADPIYSGRAMGAILDMAARAELDGSSNVLFVHTGGQAALGAFPKVASVM</sequence>
<organism evidence="7 8">
    <name type="scientific">Microdochium bolleyi</name>
    <dbReference type="NCBI Taxonomy" id="196109"/>
    <lineage>
        <taxon>Eukaryota</taxon>
        <taxon>Fungi</taxon>
        <taxon>Dikarya</taxon>
        <taxon>Ascomycota</taxon>
        <taxon>Pezizomycotina</taxon>
        <taxon>Sordariomycetes</taxon>
        <taxon>Xylariomycetidae</taxon>
        <taxon>Xylariales</taxon>
        <taxon>Microdochiaceae</taxon>
        <taxon>Microdochium</taxon>
    </lineage>
</organism>
<dbReference type="PIRSF" id="PIRSF006278">
    <property type="entry name" value="ACCD_DCysDesulf"/>
    <property type="match status" value="1"/>
</dbReference>
<evidence type="ECO:0000313" key="8">
    <source>
        <dbReference type="Proteomes" id="UP000070501"/>
    </source>
</evidence>
<dbReference type="Gene3D" id="3.40.50.1100">
    <property type="match status" value="2"/>
</dbReference>
<gene>
    <name evidence="7" type="ORF">Micbo1qcDRAFT_213284</name>
</gene>
<dbReference type="AlphaFoldDB" id="A0A136IW62"/>
<dbReference type="PANTHER" id="PTHR43780">
    <property type="entry name" value="1-AMINOCYCLOPROPANE-1-CARBOXYLATE DEAMINASE-RELATED"/>
    <property type="match status" value="1"/>
</dbReference>